<dbReference type="GO" id="GO:0045547">
    <property type="term" value="F:ditrans,polycis-polyprenyl diphosphate synthase [(2E,6E)-farnesyl diphosphate specific] activity"/>
    <property type="evidence" value="ECO:0007669"/>
    <property type="project" value="TreeGrafter"/>
</dbReference>
<dbReference type="PANTHER" id="PTHR10291:SF43">
    <property type="entry name" value="DEHYDRODOLICHYL DIPHOSPHATE SYNTHASE COMPLEX SUBUNIT DHDDS"/>
    <property type="match status" value="1"/>
</dbReference>
<keyword evidence="1" id="KW-0808">Transferase</keyword>
<comment type="similarity">
    <text evidence="2">Belongs to the UPP synthase family. Z-FPP synthase subfamily.</text>
</comment>
<evidence type="ECO:0000313" key="3">
    <source>
        <dbReference type="EMBL" id="SDW97646.1"/>
    </source>
</evidence>
<dbReference type="SUPFAM" id="SSF64005">
    <property type="entry name" value="Undecaprenyl diphosphate synthase"/>
    <property type="match status" value="1"/>
</dbReference>
<protein>
    <submittedName>
        <fullName evidence="3">Undecaprenyl diphosphate synthase</fullName>
    </submittedName>
</protein>
<dbReference type="InterPro" id="IPR036424">
    <property type="entry name" value="UPP_synth-like_sf"/>
</dbReference>
<dbReference type="AlphaFoldDB" id="A0A1H2XXP0"/>
<dbReference type="CDD" id="cd00475">
    <property type="entry name" value="Cis_IPPS"/>
    <property type="match status" value="1"/>
</dbReference>
<proteinExistence type="inferred from homology"/>
<dbReference type="Pfam" id="PF01255">
    <property type="entry name" value="Prenyltransf"/>
    <property type="match status" value="1"/>
</dbReference>
<dbReference type="EMBL" id="FNNH01000044">
    <property type="protein sequence ID" value="SDW97646.1"/>
    <property type="molecule type" value="Genomic_DNA"/>
</dbReference>
<dbReference type="InterPro" id="IPR001441">
    <property type="entry name" value="UPP_synth-like"/>
</dbReference>
<dbReference type="GO" id="GO:0016094">
    <property type="term" value="P:polyprenol biosynthetic process"/>
    <property type="evidence" value="ECO:0007669"/>
    <property type="project" value="TreeGrafter"/>
</dbReference>
<reference evidence="3 4" key="1">
    <citation type="submission" date="2016-10" db="EMBL/GenBank/DDBJ databases">
        <authorList>
            <person name="de Groot N.N."/>
        </authorList>
    </citation>
    <scope>NUCLEOTIDE SEQUENCE [LARGE SCALE GENOMIC DNA]</scope>
    <source>
        <strain evidence="3 4">Nm110</strain>
    </source>
</reference>
<dbReference type="Proteomes" id="UP000183454">
    <property type="component" value="Unassembled WGS sequence"/>
</dbReference>
<evidence type="ECO:0000256" key="2">
    <source>
        <dbReference type="ARBA" id="ARBA00038453"/>
    </source>
</evidence>
<organism evidence="3 4">
    <name type="scientific">Nitrosomonas communis</name>
    <dbReference type="NCBI Taxonomy" id="44574"/>
    <lineage>
        <taxon>Bacteria</taxon>
        <taxon>Pseudomonadati</taxon>
        <taxon>Pseudomonadota</taxon>
        <taxon>Betaproteobacteria</taxon>
        <taxon>Nitrosomonadales</taxon>
        <taxon>Nitrosomonadaceae</taxon>
        <taxon>Nitrosomonas</taxon>
    </lineage>
</organism>
<sequence length="203" mass="23216">MKSMLPCHVGFIPDGNRRWAQSRNLAKEEGYAHGILPGIELYEMCRKLDIKEFSIYGFTKDNTHRPAAQAEAFRNACIIFAEEIVARGAALLVLGDDESSHFPAALRRFRSRQGRGIKVNFLVNYGWDWDLKGLRAGQMRSEEVSRIDLIVRWGGGRRLSGFLPAQSVYADIYVVEQYWPDFEPSHFENALEWFKSQDRTLGG</sequence>
<gene>
    <name evidence="3" type="ORF">SAMN05421882_10449</name>
</gene>
<evidence type="ECO:0000256" key="1">
    <source>
        <dbReference type="ARBA" id="ARBA00022679"/>
    </source>
</evidence>
<evidence type="ECO:0000313" key="4">
    <source>
        <dbReference type="Proteomes" id="UP000183454"/>
    </source>
</evidence>
<dbReference type="PANTHER" id="PTHR10291">
    <property type="entry name" value="DEHYDRODOLICHYL DIPHOSPHATE SYNTHASE FAMILY MEMBER"/>
    <property type="match status" value="1"/>
</dbReference>
<name>A0A1H2XXP0_9PROT</name>
<accession>A0A1H2XXP0</accession>
<dbReference type="Gene3D" id="3.40.1180.10">
    <property type="entry name" value="Decaprenyl diphosphate synthase-like"/>
    <property type="match status" value="1"/>
</dbReference>